<dbReference type="PANTHER" id="PTHR41534">
    <property type="entry name" value="BLR3401 PROTEIN"/>
    <property type="match status" value="1"/>
</dbReference>
<dbReference type="RefSeq" id="WP_081896838.1">
    <property type="nucleotide sequence ID" value="NZ_CABVQD010000007.1"/>
</dbReference>
<comment type="similarity">
    <text evidence="1">Belongs to the bacterial ring-hydroxylating dioxygenase beta subunit family.</text>
</comment>
<dbReference type="Pfam" id="PF00866">
    <property type="entry name" value="Ring_hydroxyl_B"/>
    <property type="match status" value="1"/>
</dbReference>
<dbReference type="Proteomes" id="UP000494330">
    <property type="component" value="Unassembled WGS sequence"/>
</dbReference>
<dbReference type="SUPFAM" id="SSF54427">
    <property type="entry name" value="NTF2-like"/>
    <property type="match status" value="1"/>
</dbReference>
<protein>
    <submittedName>
        <fullName evidence="3">Biphenyl dioxygenase subunit beta</fullName>
        <ecNumber evidence="3">1.14.12.18</ecNumber>
    </submittedName>
</protein>
<keyword evidence="2 3" id="KW-0560">Oxidoreductase</keyword>
<sequence length="183" mass="20944">MVTSDFKPQPASAAGPAVDAATHAAIVQWMYLEAELLDDRREREWLETMVSPDVVYQVPLRSTVERARGFGFSATTFHMDESYGSLMARVRRNESGFAWAEDPPSRARHFVSNIRVGRHDDHTLNVRSNLLLFRTRQEQTTPQFMSGERHDQLRLVGGQWMLTKRIVRLDLTAIASHNLAIFF</sequence>
<dbReference type="GO" id="GO:0018687">
    <property type="term" value="F:biphenyl 2,3-dioxygenase activity"/>
    <property type="evidence" value="ECO:0007669"/>
    <property type="project" value="UniProtKB-EC"/>
</dbReference>
<keyword evidence="3" id="KW-0223">Dioxygenase</keyword>
<dbReference type="PANTHER" id="PTHR41534:SF2">
    <property type="entry name" value="3-PHENYLPROPIONATE_CINNAMIC ACID DIOXYGENASE SUBUNIT BETA"/>
    <property type="match status" value="1"/>
</dbReference>
<dbReference type="Gene3D" id="3.10.450.50">
    <property type="match status" value="1"/>
</dbReference>
<dbReference type="NCBIfam" id="NF007479">
    <property type="entry name" value="PRK10069.1"/>
    <property type="match status" value="1"/>
</dbReference>
<gene>
    <name evidence="3" type="primary">bphE</name>
    <name evidence="3" type="ORF">BPA30113_02840</name>
</gene>
<dbReference type="InterPro" id="IPR032710">
    <property type="entry name" value="NTF2-like_dom_sf"/>
</dbReference>
<keyword evidence="4" id="KW-1185">Reference proteome</keyword>
<dbReference type="EMBL" id="CABVQD010000007">
    <property type="protein sequence ID" value="VWB63764.1"/>
    <property type="molecule type" value="Genomic_DNA"/>
</dbReference>
<proteinExistence type="inferred from homology"/>
<dbReference type="EC" id="1.14.12.18" evidence="3"/>
<organism evidence="3 4">
    <name type="scientific">Burkholderia paludis</name>
    <dbReference type="NCBI Taxonomy" id="1506587"/>
    <lineage>
        <taxon>Bacteria</taxon>
        <taxon>Pseudomonadati</taxon>
        <taxon>Pseudomonadota</taxon>
        <taxon>Betaproteobacteria</taxon>
        <taxon>Burkholderiales</taxon>
        <taxon>Burkholderiaceae</taxon>
        <taxon>Burkholderia</taxon>
        <taxon>Burkholderia cepacia complex</taxon>
    </lineage>
</organism>
<dbReference type="AlphaFoldDB" id="A0A6J5F2Q0"/>
<name>A0A6J5F2Q0_9BURK</name>
<evidence type="ECO:0000313" key="3">
    <source>
        <dbReference type="EMBL" id="VWB63764.1"/>
    </source>
</evidence>
<reference evidence="3 4" key="1">
    <citation type="submission" date="2019-09" db="EMBL/GenBank/DDBJ databases">
        <authorList>
            <person name="Depoorter E."/>
        </authorList>
    </citation>
    <scope>NUCLEOTIDE SEQUENCE [LARGE SCALE GENOMIC DNA]</scope>
    <source>
        <strain evidence="3">LMG 30113</strain>
    </source>
</reference>
<dbReference type="GO" id="GO:0019380">
    <property type="term" value="P:3-phenylpropionate catabolic process"/>
    <property type="evidence" value="ECO:0007669"/>
    <property type="project" value="TreeGrafter"/>
</dbReference>
<dbReference type="CDD" id="cd00667">
    <property type="entry name" value="ring_hydroxylating_dioxygenases_beta"/>
    <property type="match status" value="1"/>
</dbReference>
<evidence type="ECO:0000256" key="1">
    <source>
        <dbReference type="ARBA" id="ARBA00009570"/>
    </source>
</evidence>
<evidence type="ECO:0000313" key="4">
    <source>
        <dbReference type="Proteomes" id="UP000494330"/>
    </source>
</evidence>
<evidence type="ECO:0000256" key="2">
    <source>
        <dbReference type="ARBA" id="ARBA00023002"/>
    </source>
</evidence>
<dbReference type="InterPro" id="IPR000391">
    <property type="entry name" value="Rng_hydr_dOase-bsu"/>
</dbReference>
<accession>A0A6J5F2Q0</accession>